<dbReference type="GO" id="GO:0016878">
    <property type="term" value="F:acid-thiol ligase activity"/>
    <property type="evidence" value="ECO:0007669"/>
    <property type="project" value="UniProtKB-ARBA"/>
</dbReference>
<evidence type="ECO:0000256" key="1">
    <source>
        <dbReference type="SAM" id="Phobius"/>
    </source>
</evidence>
<proteinExistence type="predicted"/>
<dbReference type="Gene3D" id="3.40.50.12780">
    <property type="entry name" value="N-terminal domain of ligase-like"/>
    <property type="match status" value="1"/>
</dbReference>
<dbReference type="InterPro" id="IPR020845">
    <property type="entry name" value="AMP-binding_CS"/>
</dbReference>
<dbReference type="NCBIfam" id="NF006754">
    <property type="entry name" value="PRK09274.1"/>
    <property type="match status" value="1"/>
</dbReference>
<reference evidence="3" key="1">
    <citation type="submission" date="2022-11" db="EMBL/GenBank/DDBJ databases">
        <title>Marilongibacter aestuarii gen. nov., sp. nov., isolated from tidal flat sediment.</title>
        <authorList>
            <person name="Jiayan W."/>
        </authorList>
    </citation>
    <scope>NUCLEOTIDE SEQUENCE</scope>
    <source>
        <strain evidence="3">Z1-6</strain>
    </source>
</reference>
<dbReference type="SUPFAM" id="SSF56801">
    <property type="entry name" value="Acetyl-CoA synthetase-like"/>
    <property type="match status" value="1"/>
</dbReference>
<dbReference type="InterPro" id="IPR045851">
    <property type="entry name" value="AMP-bd_C_sf"/>
</dbReference>
<accession>A0A9X3J4V0</accession>
<dbReference type="PANTHER" id="PTHR43767">
    <property type="entry name" value="LONG-CHAIN-FATTY-ACID--COA LIGASE"/>
    <property type="match status" value="1"/>
</dbReference>
<sequence>MKSNGVQNISDHLYQSALKFPDKPMLLHPGKVSYKVFCKLVDAYATGFINSGIVKGTKTIVLLKPGVDFFATTFALLRIGAIPVMIDPGMGRKAMIQALANANAGAFIGIAKSMLLKYISPKNFKSVCIWISGGCCWDMQVKHLSTFRKKGGKNYEVAKTKPNDETAIFFTSGSTGPAKGVVYTKQMMEAQIAGLKNHFNYNPKEIDLCTFPLIGLFSMCLGLSVVLADMDMVHPARLQPEKLVLNIYWYGCTYLFCSPVVLQKLAEFCVQENLKLNSLKRIMTAGAPVTPELLSNVARVISDEAQIHTPYGATEALPVTDINHKELLHLYENSPNYLNGICVGYPLEDIKLKVVPISDEAIKKIEDVEECDKSEVGEIVIQGENVSQGYLNDQLADKLSKIAAESGNLLWHRTGDLGRIDDKGRVWYYGRKSQRVQTETKVLFTIPVEAVFNRHPQVERSALVGVVANGKTEPVICIQAKKGTHKSEKLVDELKELALQQELTHNISEFIFVKKFPVDARHNAKIHREKLAEWAQKMRK</sequence>
<dbReference type="InterPro" id="IPR042099">
    <property type="entry name" value="ANL_N_sf"/>
</dbReference>
<feature type="domain" description="AMP-dependent synthetase/ligase" evidence="2">
    <location>
        <begin position="15"/>
        <end position="391"/>
    </location>
</feature>
<feature type="transmembrane region" description="Helical" evidence="1">
    <location>
        <begin position="98"/>
        <end position="116"/>
    </location>
</feature>
<feature type="transmembrane region" description="Helical" evidence="1">
    <location>
        <begin position="206"/>
        <end position="227"/>
    </location>
</feature>
<keyword evidence="3" id="KW-0436">Ligase</keyword>
<dbReference type="Proteomes" id="UP001145087">
    <property type="component" value="Unassembled WGS sequence"/>
</dbReference>
<dbReference type="AlphaFoldDB" id="A0A9X3J4V0"/>
<keyword evidence="4" id="KW-1185">Reference proteome</keyword>
<keyword evidence="1" id="KW-0812">Transmembrane</keyword>
<evidence type="ECO:0000313" key="4">
    <source>
        <dbReference type="Proteomes" id="UP001145087"/>
    </source>
</evidence>
<protein>
    <submittedName>
        <fullName evidence="3">Fatty acid CoA ligase family protein</fullName>
    </submittedName>
</protein>
<evidence type="ECO:0000259" key="2">
    <source>
        <dbReference type="Pfam" id="PF00501"/>
    </source>
</evidence>
<dbReference type="RefSeq" id="WP_343331125.1">
    <property type="nucleotide sequence ID" value="NZ_JAPOHD010000002.1"/>
</dbReference>
<dbReference type="PROSITE" id="PS00455">
    <property type="entry name" value="AMP_BINDING"/>
    <property type="match status" value="1"/>
</dbReference>
<feature type="transmembrane region" description="Helical" evidence="1">
    <location>
        <begin position="247"/>
        <end position="266"/>
    </location>
</feature>
<gene>
    <name evidence="3" type="ORF">OU798_00425</name>
</gene>
<comment type="caution">
    <text evidence="3">The sequence shown here is derived from an EMBL/GenBank/DDBJ whole genome shotgun (WGS) entry which is preliminary data.</text>
</comment>
<name>A0A9X3J4V0_9BACT</name>
<organism evidence="3 4">
    <name type="scientific">Draconibacterium aestuarii</name>
    <dbReference type="NCBI Taxonomy" id="2998507"/>
    <lineage>
        <taxon>Bacteria</taxon>
        <taxon>Pseudomonadati</taxon>
        <taxon>Bacteroidota</taxon>
        <taxon>Bacteroidia</taxon>
        <taxon>Marinilabiliales</taxon>
        <taxon>Prolixibacteraceae</taxon>
        <taxon>Draconibacterium</taxon>
    </lineage>
</organism>
<keyword evidence="1" id="KW-0472">Membrane</keyword>
<dbReference type="InterPro" id="IPR000873">
    <property type="entry name" value="AMP-dep_synth/lig_dom"/>
</dbReference>
<keyword evidence="1" id="KW-1133">Transmembrane helix</keyword>
<feature type="transmembrane region" description="Helical" evidence="1">
    <location>
        <begin position="67"/>
        <end position="86"/>
    </location>
</feature>
<evidence type="ECO:0000313" key="3">
    <source>
        <dbReference type="EMBL" id="MCY1718786.1"/>
    </source>
</evidence>
<dbReference type="Pfam" id="PF00501">
    <property type="entry name" value="AMP-binding"/>
    <property type="match status" value="1"/>
</dbReference>
<dbReference type="Gene3D" id="3.30.300.30">
    <property type="match status" value="1"/>
</dbReference>
<dbReference type="InterPro" id="IPR050237">
    <property type="entry name" value="ATP-dep_AMP-bd_enzyme"/>
</dbReference>
<dbReference type="EMBL" id="JAPOHD010000002">
    <property type="protein sequence ID" value="MCY1718786.1"/>
    <property type="molecule type" value="Genomic_DNA"/>
</dbReference>
<dbReference type="PANTHER" id="PTHR43767:SF1">
    <property type="entry name" value="NONRIBOSOMAL PEPTIDE SYNTHASE PES1 (EUROFUNG)-RELATED"/>
    <property type="match status" value="1"/>
</dbReference>